<reference evidence="1" key="2">
    <citation type="journal article" date="2020" name="Microorganisms">
        <title>Osmotic Adaptation and Compatible Solute Biosynthesis of Phototrophic Bacteria as Revealed from Genome Analyses.</title>
        <authorList>
            <person name="Imhoff J.F."/>
            <person name="Rahn T."/>
            <person name="Kunzel S."/>
            <person name="Keller A."/>
            <person name="Neulinger S.C."/>
        </authorList>
    </citation>
    <scope>NUCLEOTIDE SEQUENCE</scope>
    <source>
        <strain evidence="1">IM 151</strain>
    </source>
</reference>
<dbReference type="NCBIfam" id="NF041551">
    <property type="entry name" value="YlcI_YnfO_N"/>
    <property type="match status" value="1"/>
</dbReference>
<evidence type="ECO:0000313" key="2">
    <source>
        <dbReference type="Proteomes" id="UP001041814"/>
    </source>
</evidence>
<protein>
    <submittedName>
        <fullName evidence="1">Prevent-host-death protein</fullName>
    </submittedName>
</protein>
<organism evidence="1 2">
    <name type="scientific">Rubrivivax gelatinosus</name>
    <name type="common">Rhodocyclus gelatinosus</name>
    <name type="synonym">Rhodopseudomonas gelatinosa</name>
    <dbReference type="NCBI Taxonomy" id="28068"/>
    <lineage>
        <taxon>Bacteria</taxon>
        <taxon>Pseudomonadati</taxon>
        <taxon>Pseudomonadota</taxon>
        <taxon>Betaproteobacteria</taxon>
        <taxon>Burkholderiales</taxon>
        <taxon>Sphaerotilaceae</taxon>
        <taxon>Rubrivivax</taxon>
    </lineage>
</organism>
<dbReference type="RefSeq" id="WP_200225267.1">
    <property type="nucleotide sequence ID" value="NZ_NRRT01000001.1"/>
</dbReference>
<proteinExistence type="predicted"/>
<name>A0ABS1DRU4_RUBGE</name>
<dbReference type="EMBL" id="NRRU01000004">
    <property type="protein sequence ID" value="MBK1711512.1"/>
    <property type="molecule type" value="Genomic_DNA"/>
</dbReference>
<accession>A0ABS1DRU4</accession>
<keyword evidence="2" id="KW-1185">Reference proteome</keyword>
<gene>
    <name evidence="1" type="ORF">CKO43_01805</name>
</gene>
<comment type="caution">
    <text evidence="1">The sequence shown here is derived from an EMBL/GenBank/DDBJ whole genome shotgun (WGS) entry which is preliminary data.</text>
</comment>
<sequence>MKTATLPSLRVEPELRAAAESVLVEGESLSGFIEASVRESIERRRVRAEFIVRGLAAREEARLSGDYVDADQVLEKLQRKLDAARARAVPAK</sequence>
<reference evidence="1" key="1">
    <citation type="submission" date="2017-08" db="EMBL/GenBank/DDBJ databases">
        <authorList>
            <person name="Imhoff J.F."/>
            <person name="Rahn T."/>
            <person name="Kuenzel S."/>
            <person name="Neulinger S.C."/>
        </authorList>
    </citation>
    <scope>NUCLEOTIDE SEQUENCE</scope>
    <source>
        <strain evidence="1">IM 151</strain>
    </source>
</reference>
<evidence type="ECO:0000313" key="1">
    <source>
        <dbReference type="EMBL" id="MBK1711512.1"/>
    </source>
</evidence>
<dbReference type="Proteomes" id="UP001041814">
    <property type="component" value="Unassembled WGS sequence"/>
</dbReference>